<dbReference type="PANTHER" id="PTHR30093">
    <property type="entry name" value="GENERAL SECRETION PATHWAY PROTEIN G"/>
    <property type="match status" value="1"/>
</dbReference>
<proteinExistence type="predicted"/>
<dbReference type="NCBIfam" id="TIGR04294">
    <property type="entry name" value="pre_pil_HX9DG"/>
    <property type="match status" value="1"/>
</dbReference>
<gene>
    <name evidence="2" type="ORF">MNBD_PLANCTO02-2714</name>
</gene>
<dbReference type="PANTHER" id="PTHR30093:SF2">
    <property type="entry name" value="TYPE II SECRETION SYSTEM PROTEIN H"/>
    <property type="match status" value="1"/>
</dbReference>
<accession>A0A3B1D606</accession>
<feature type="non-terminal residue" evidence="2">
    <location>
        <position position="1"/>
    </location>
</feature>
<dbReference type="AlphaFoldDB" id="A0A3B1D606"/>
<organism evidence="2">
    <name type="scientific">hydrothermal vent metagenome</name>
    <dbReference type="NCBI Taxonomy" id="652676"/>
    <lineage>
        <taxon>unclassified sequences</taxon>
        <taxon>metagenomes</taxon>
        <taxon>ecological metagenomes</taxon>
    </lineage>
</organism>
<name>A0A3B1D606_9ZZZZ</name>
<protein>
    <recommendedName>
        <fullName evidence="1">DUF1559 domain-containing protein</fullName>
    </recommendedName>
</protein>
<dbReference type="InterPro" id="IPR011453">
    <property type="entry name" value="DUF1559"/>
</dbReference>
<feature type="domain" description="DUF1559" evidence="1">
    <location>
        <begin position="14"/>
        <end position="165"/>
    </location>
</feature>
<evidence type="ECO:0000259" key="1">
    <source>
        <dbReference type="Pfam" id="PF07596"/>
    </source>
</evidence>
<dbReference type="EMBL" id="UOGL01000181">
    <property type="protein sequence ID" value="VAX38336.1"/>
    <property type="molecule type" value="Genomic_DNA"/>
</dbReference>
<dbReference type="Pfam" id="PF07596">
    <property type="entry name" value="SBP_bac_10"/>
    <property type="match status" value="1"/>
</dbReference>
<evidence type="ECO:0000313" key="2">
    <source>
        <dbReference type="EMBL" id="VAX38336.1"/>
    </source>
</evidence>
<reference evidence="2" key="1">
    <citation type="submission" date="2018-06" db="EMBL/GenBank/DDBJ databases">
        <authorList>
            <person name="Zhirakovskaya E."/>
        </authorList>
    </citation>
    <scope>NUCLEOTIDE SEQUENCE</scope>
</reference>
<sequence>TWNGDNAALIGTRALAGTIIPPYMCPSDPMEGINIDLGTEFGKSNYVACSGPHFDGTGLVSTVTANGVFYGRSRTKIRDITDGTSNVFLCSERTTKGDPKGALWIGTINGGRYYVLFPAIITGDTTLINGSSVQVNYSPSSTHVGGCHFLFADGRVRFLSENIDATTYQRLSAINDGFVLGEY</sequence>
<dbReference type="InterPro" id="IPR027558">
    <property type="entry name" value="Pre_pil_HX9DG_C"/>
</dbReference>